<accession>A0A1Y5ZM33</accession>
<organism evidence="1 2">
    <name type="scientific">Bacillus mobilis</name>
    <dbReference type="NCBI Taxonomy" id="2026190"/>
    <lineage>
        <taxon>Bacteria</taxon>
        <taxon>Bacillati</taxon>
        <taxon>Bacillota</taxon>
        <taxon>Bacilli</taxon>
        <taxon>Bacillales</taxon>
        <taxon>Bacillaceae</taxon>
        <taxon>Bacillus</taxon>
        <taxon>Bacillus cereus group</taxon>
    </lineage>
</organism>
<sequence length="73" mass="8766">MLNEELLAALVNYRKINNGKIPDKLRVNPVHFRKLLEELGYTEWMIKKKEKEMEKKLLGVPIELTEEVRRFEL</sequence>
<protein>
    <submittedName>
        <fullName evidence="1">Uncharacterized protein</fullName>
    </submittedName>
</protein>
<evidence type="ECO:0000313" key="2">
    <source>
        <dbReference type="Proteomes" id="UP000194439"/>
    </source>
</evidence>
<dbReference type="Proteomes" id="UP000194439">
    <property type="component" value="Unassembled WGS sequence"/>
</dbReference>
<dbReference type="RefSeq" id="WP_088028565.1">
    <property type="nucleotide sequence ID" value="NZ_FWZD01000048.1"/>
</dbReference>
<reference evidence="2" key="1">
    <citation type="submission" date="2017-04" db="EMBL/GenBank/DDBJ databases">
        <authorList>
            <person name="Criscuolo A."/>
        </authorList>
    </citation>
    <scope>NUCLEOTIDE SEQUENCE [LARGE SCALE GENOMIC DNA]</scope>
</reference>
<dbReference type="AlphaFoldDB" id="A0A1Y5ZM33"/>
<gene>
    <name evidence="1" type="ORF">BACERE00185_02406</name>
</gene>
<proteinExistence type="predicted"/>
<evidence type="ECO:0000313" key="1">
    <source>
        <dbReference type="EMBL" id="SME05155.1"/>
    </source>
</evidence>
<name>A0A1Y5ZM33_9BACI</name>
<dbReference type="EMBL" id="FWZD01000048">
    <property type="protein sequence ID" value="SME05155.1"/>
    <property type="molecule type" value="Genomic_DNA"/>
</dbReference>